<feature type="transmembrane region" description="Helical" evidence="1">
    <location>
        <begin position="12"/>
        <end position="31"/>
    </location>
</feature>
<keyword evidence="1" id="KW-0472">Membrane</keyword>
<evidence type="ECO:0000313" key="3">
    <source>
        <dbReference type="Proteomes" id="UP001410795"/>
    </source>
</evidence>
<reference evidence="3" key="1">
    <citation type="journal article" date="2019" name="Int. J. Syst. Evol. Microbiol.">
        <title>The Global Catalogue of Microorganisms (GCM) 10K type strain sequencing project: providing services to taxonomists for standard genome sequencing and annotation.</title>
        <authorList>
            <consortium name="The Broad Institute Genomics Platform"/>
            <consortium name="The Broad Institute Genome Sequencing Center for Infectious Disease"/>
            <person name="Wu L."/>
            <person name="Ma J."/>
        </authorList>
    </citation>
    <scope>NUCLEOTIDE SEQUENCE [LARGE SCALE GENOMIC DNA]</scope>
    <source>
        <strain evidence="3">JCM 16546</strain>
    </source>
</reference>
<name>A0ABP7BP98_9MICO</name>
<proteinExistence type="predicted"/>
<feature type="transmembrane region" description="Helical" evidence="1">
    <location>
        <begin position="37"/>
        <end position="56"/>
    </location>
</feature>
<sequence length="65" mass="7475">MQTSPREHRWRWTFGILAGIILIASIVFAGLSAHPVVIVVLQHIATFAFIVALIPWPERRRSRDR</sequence>
<keyword evidence="3" id="KW-1185">Reference proteome</keyword>
<accession>A0ABP7BP98</accession>
<keyword evidence="1" id="KW-0812">Transmembrane</keyword>
<evidence type="ECO:0000256" key="1">
    <source>
        <dbReference type="SAM" id="Phobius"/>
    </source>
</evidence>
<dbReference type="EMBL" id="BAAAYV010000012">
    <property type="protein sequence ID" value="GAA3663419.1"/>
    <property type="molecule type" value="Genomic_DNA"/>
</dbReference>
<keyword evidence="1" id="KW-1133">Transmembrane helix</keyword>
<comment type="caution">
    <text evidence="2">The sequence shown here is derived from an EMBL/GenBank/DDBJ whole genome shotgun (WGS) entry which is preliminary data.</text>
</comment>
<protein>
    <submittedName>
        <fullName evidence="2">Uncharacterized protein</fullName>
    </submittedName>
</protein>
<dbReference type="RefSeq" id="WP_221857384.1">
    <property type="nucleotide sequence ID" value="NZ_BAAAYV010000012.1"/>
</dbReference>
<dbReference type="Proteomes" id="UP001410795">
    <property type="component" value="Unassembled WGS sequence"/>
</dbReference>
<organism evidence="2 3">
    <name type="scientific">Microbacterium marinilacus</name>
    <dbReference type="NCBI Taxonomy" id="415209"/>
    <lineage>
        <taxon>Bacteria</taxon>
        <taxon>Bacillati</taxon>
        <taxon>Actinomycetota</taxon>
        <taxon>Actinomycetes</taxon>
        <taxon>Micrococcales</taxon>
        <taxon>Microbacteriaceae</taxon>
        <taxon>Microbacterium</taxon>
    </lineage>
</organism>
<evidence type="ECO:0000313" key="2">
    <source>
        <dbReference type="EMBL" id="GAA3663419.1"/>
    </source>
</evidence>
<gene>
    <name evidence="2" type="ORF">GCM10022202_26490</name>
</gene>